<feature type="compositionally biased region" description="Basic and acidic residues" evidence="1">
    <location>
        <begin position="635"/>
        <end position="647"/>
    </location>
</feature>
<dbReference type="EMBL" id="BAUL01000177">
    <property type="protein sequence ID" value="GAD96848.1"/>
    <property type="molecule type" value="Genomic_DNA"/>
</dbReference>
<evidence type="ECO:0000313" key="4">
    <source>
        <dbReference type="Proteomes" id="UP000018001"/>
    </source>
</evidence>
<feature type="compositionally biased region" description="Basic residues" evidence="1">
    <location>
        <begin position="1258"/>
        <end position="1269"/>
    </location>
</feature>
<dbReference type="InterPro" id="IPR012340">
    <property type="entry name" value="NA-bd_OB-fold"/>
</dbReference>
<organism evidence="3 4">
    <name type="scientific">Byssochlamys spectabilis (strain No. 5 / NBRC 109023)</name>
    <name type="common">Paecilomyces variotii</name>
    <dbReference type="NCBI Taxonomy" id="1356009"/>
    <lineage>
        <taxon>Eukaryota</taxon>
        <taxon>Fungi</taxon>
        <taxon>Dikarya</taxon>
        <taxon>Ascomycota</taxon>
        <taxon>Pezizomycotina</taxon>
        <taxon>Eurotiomycetes</taxon>
        <taxon>Eurotiomycetidae</taxon>
        <taxon>Eurotiales</taxon>
        <taxon>Thermoascaceae</taxon>
        <taxon>Paecilomyces</taxon>
    </lineage>
</organism>
<accession>V5FXL4</accession>
<dbReference type="eggNOG" id="ENOG502SAAT">
    <property type="taxonomic scope" value="Eukaryota"/>
</dbReference>
<dbReference type="OrthoDB" id="5363079at2759"/>
<dbReference type="SMART" id="SM00976">
    <property type="entry name" value="Telo_bind"/>
    <property type="match status" value="1"/>
</dbReference>
<feature type="compositionally biased region" description="Acidic residues" evidence="1">
    <location>
        <begin position="732"/>
        <end position="756"/>
    </location>
</feature>
<feature type="compositionally biased region" description="Polar residues" evidence="1">
    <location>
        <begin position="921"/>
        <end position="930"/>
    </location>
</feature>
<sequence>MDSDDQPPAAGAVPQSAYIPISELSPDRDDINTKSVHAVVTLVWPYSSSSQSLSLLLAEPDFRLRRSQGQVKVNFHGISAQEVAQTHVGIGDEVQLSLEGVRWTDTQGPSATPGRNVSWDINFENNVSLEISRNSQHLSSVRIHKPISPPPQNDGFATPVKPTATNLLTEVEGPSLGSTQWVSPAFLRSNRQSLGGLSRAAFDPFAEEDGYVPGKGRKRPRFSMRSNEWRLVDEPASPIEADTPWDELEDMEMQDDELEAQGTTEGDASNLNGAEARSPDNIDTKDIAAVSAVVEESISTSSVGLATNDEAPVQDISAQQAKDGAGVICTDSRPEFTPPLARVDEQTGSQRTSRAPTDTPRLLPLPSPGLLVPSPLVTVSPSPLGYFPTVVEPTVSSEPPTVSTGTDDGVAPIQNAPLQESTPHDLLQEATARALEHVAADVIEASTDNNKPLSSEITAGASTQLTHSATADESGLPTKQSNFGVVEQRISTAADEAVHIDEEAAEAVEVRSLSESIEAESNAFDAGDPNIEEIQHADSEDASGHGEYDSMEQDEGSSDRSQNYSRSPVPVEEESEDESEMSEEEMEAEVEYAVQGNIRHNTREGPEESAHDASSYVTEDEYDDAEEDEDQSEQEFDREYESDHVYEDEYEGSLESDAESEDERPTRPQVPASQKTVQPEIIVLDSDSEEESGVAGNHSTVLPEDQEDVLMKETETYQNQPSVFPATHAEGWEETQDDEEGAGYSETEESQDDDQSETSVAARSPTAHEDILESDEVHQEVQEEIQEEIQKEIHEEVQEEIQKEIHEEVHAENRSPSEESHTSVNHPFFTPEADIGQSAKEHDGGAIDPELFRQQEVPSSTVRNDHEDVQDQSHENTPPSQGTNLSRRDQGLFLDGPSSPQRNGKVETYSHQHMDLHGQLPTPNATQQAEPMSPEPDGHIAKPESLPTPENIQDFSTEKMAESRSSLPDTAFSTHTEMAPTRSIDGIVEEVSVLNPKGPIPPEDKPVAADDTGFDHEEHPEIQPSIENDTHIVDQQPVQVGVEISRAASLANAPALPDRKARGLRSAHSYFAPLATLFDLFNSVIDTISVVAETSPVPRSTSGPRDQFLTLQLTDPSMAGTTLSAQIFRPDKTALPAVEEGDVILLRNFKVRTFNHSMMLLSTDTSAWAVFNSGADEARATAGAPVEHDPEEHSYADSLREWYREDGAAMVADYRLQSSIDRASREDTPLSSAAISDTGSIDSALRESRSDSLSSTQRSRRNRRSNRRITIHELRDGTRYTEVGSPSGKESIHELRDGTVYANL</sequence>
<feature type="region of interest" description="Disordered" evidence="1">
    <location>
        <begin position="509"/>
        <end position="971"/>
    </location>
</feature>
<dbReference type="GO" id="GO:0000781">
    <property type="term" value="C:chromosome, telomeric region"/>
    <property type="evidence" value="ECO:0007669"/>
    <property type="project" value="InterPro"/>
</dbReference>
<feature type="compositionally biased region" description="Polar residues" evidence="1">
    <location>
        <begin position="394"/>
        <end position="406"/>
    </location>
</feature>
<dbReference type="HOGENOM" id="CLU_261220_0_0_1"/>
<feature type="domain" description="Telomeric single stranded DNA binding POT1/Cdc13" evidence="2">
    <location>
        <begin position="1071"/>
        <end position="1204"/>
    </location>
</feature>
<dbReference type="InterPro" id="IPR011564">
    <property type="entry name" value="Telomer_end-bd_POT1/Cdc13"/>
</dbReference>
<comment type="caution">
    <text evidence="3">The sequence shown here is derived from an EMBL/GenBank/DDBJ whole genome shotgun (WGS) entry which is preliminary data.</text>
</comment>
<feature type="region of interest" description="Disordered" evidence="1">
    <location>
        <begin position="394"/>
        <end position="416"/>
    </location>
</feature>
<dbReference type="GO" id="GO:0000723">
    <property type="term" value="P:telomere maintenance"/>
    <property type="evidence" value="ECO:0007669"/>
    <property type="project" value="InterPro"/>
</dbReference>
<protein>
    <recommendedName>
        <fullName evidence="2">Telomeric single stranded DNA binding POT1/Cdc13 domain-containing protein</fullName>
    </recommendedName>
</protein>
<evidence type="ECO:0000313" key="3">
    <source>
        <dbReference type="EMBL" id="GAD96848.1"/>
    </source>
</evidence>
<dbReference type="Pfam" id="PF02765">
    <property type="entry name" value="POT1"/>
    <property type="match status" value="1"/>
</dbReference>
<dbReference type="Proteomes" id="UP000018001">
    <property type="component" value="Unassembled WGS sequence"/>
</dbReference>
<feature type="region of interest" description="Disordered" evidence="1">
    <location>
        <begin position="1222"/>
        <end position="1269"/>
    </location>
</feature>
<dbReference type="CDD" id="cd04497">
    <property type="entry name" value="hPOT1_OB1_like"/>
    <property type="match status" value="1"/>
</dbReference>
<name>V5FXL4_BYSSN</name>
<feature type="compositionally biased region" description="Polar residues" evidence="1">
    <location>
        <begin position="346"/>
        <end position="356"/>
    </location>
</feature>
<feature type="compositionally biased region" description="Basic and acidic residues" evidence="1">
    <location>
        <begin position="839"/>
        <end position="853"/>
    </location>
</feature>
<feature type="compositionally biased region" description="Acidic residues" evidence="1">
    <location>
        <begin position="648"/>
        <end position="662"/>
    </location>
</feature>
<feature type="compositionally biased region" description="Polar residues" evidence="1">
    <location>
        <begin position="446"/>
        <end position="480"/>
    </location>
</feature>
<dbReference type="Gene3D" id="2.40.50.140">
    <property type="entry name" value="Nucleic acid-binding proteins"/>
    <property type="match status" value="1"/>
</dbReference>
<feature type="compositionally biased region" description="Basic and acidic residues" evidence="1">
    <location>
        <begin position="601"/>
        <end position="611"/>
    </location>
</feature>
<reference evidence="4" key="1">
    <citation type="journal article" date="2014" name="Genome Announc.">
        <title>Draft genome sequence of the formaldehyde-resistant fungus Byssochlamys spectabilis No. 5 (anamorph Paecilomyces variotii No. 5) (NBRC109023).</title>
        <authorList>
            <person name="Oka T."/>
            <person name="Ekino K."/>
            <person name="Fukuda K."/>
            <person name="Nomura Y."/>
        </authorList>
    </citation>
    <scope>NUCLEOTIDE SEQUENCE [LARGE SCALE GENOMIC DNA]</scope>
    <source>
        <strain evidence="4">No. 5 / NBRC 109023</strain>
    </source>
</reference>
<dbReference type="InParanoid" id="V5FXL4"/>
<feature type="region of interest" description="Disordered" evidence="1">
    <location>
        <begin position="256"/>
        <end position="283"/>
    </location>
</feature>
<feature type="compositionally biased region" description="Basic and acidic residues" evidence="1">
    <location>
        <begin position="533"/>
        <end position="548"/>
    </location>
</feature>
<feature type="region of interest" description="Disordered" evidence="1">
    <location>
        <begin position="445"/>
        <end position="480"/>
    </location>
</feature>
<feature type="compositionally biased region" description="Polar residues" evidence="1">
    <location>
        <begin position="875"/>
        <end position="885"/>
    </location>
</feature>
<feature type="region of interest" description="Disordered" evidence="1">
    <location>
        <begin position="1"/>
        <end position="26"/>
    </location>
</feature>
<feature type="compositionally biased region" description="Acidic residues" evidence="1">
    <location>
        <begin position="618"/>
        <end position="634"/>
    </location>
</feature>
<feature type="compositionally biased region" description="Polar residues" evidence="1">
    <location>
        <begin position="261"/>
        <end position="272"/>
    </location>
</feature>
<evidence type="ECO:0000256" key="1">
    <source>
        <dbReference type="SAM" id="MobiDB-lite"/>
    </source>
</evidence>
<proteinExistence type="predicted"/>
<feature type="compositionally biased region" description="Acidic residues" evidence="1">
    <location>
        <begin position="571"/>
        <end position="590"/>
    </location>
</feature>
<feature type="compositionally biased region" description="Basic and acidic residues" evidence="1">
    <location>
        <begin position="788"/>
        <end position="821"/>
    </location>
</feature>
<feature type="region of interest" description="Disordered" evidence="1">
    <location>
        <begin position="328"/>
        <end position="368"/>
    </location>
</feature>
<dbReference type="GO" id="GO:0003677">
    <property type="term" value="F:DNA binding"/>
    <property type="evidence" value="ECO:0007669"/>
    <property type="project" value="InterPro"/>
</dbReference>
<gene>
    <name evidence="3" type="ORF">PVAR5_5513</name>
</gene>
<feature type="compositionally biased region" description="Basic and acidic residues" evidence="1">
    <location>
        <begin position="766"/>
        <end position="781"/>
    </location>
</feature>
<feature type="compositionally biased region" description="Basic and acidic residues" evidence="1">
    <location>
        <begin position="904"/>
        <end position="916"/>
    </location>
</feature>
<feature type="compositionally biased region" description="Polar residues" evidence="1">
    <location>
        <begin position="1229"/>
        <end position="1241"/>
    </location>
</feature>
<keyword evidence="4" id="KW-1185">Reference proteome</keyword>
<dbReference type="SUPFAM" id="SSF50249">
    <property type="entry name" value="Nucleic acid-binding proteins"/>
    <property type="match status" value="1"/>
</dbReference>
<feature type="compositionally biased region" description="Basic and acidic residues" evidence="1">
    <location>
        <begin position="863"/>
        <end position="874"/>
    </location>
</feature>
<evidence type="ECO:0000259" key="2">
    <source>
        <dbReference type="SMART" id="SM00976"/>
    </source>
</evidence>